<protein>
    <submittedName>
        <fullName evidence="3">DUF4097 family beta strand repeat-containing protein</fullName>
    </submittedName>
</protein>
<sequence>MNAESENNQGGHDVPLSPPPAEQAPLTNAAAPGGPAPGGAAPGGPASVSSAHGPQTPRGSGARAGAIAIAVFGGVALLATGGTAAVAAVNDASAPVDSRQQMDASGITGIDLDVGGAAVRVEFGDVEQAQLELSGSGDDRWSLSRDGDELVVNSPEMNFGWWFGDWFNDDQSVVLTLPDELRSERLDADVSLGAGSLDVQGDFGDIDVEVGAGALFITGSADTIEADLSAGRAEFELADVSTADFSISAGRLEAELTGTAPRDVQVDVSAGSLELTLPDEEYDVRQDVSAGSLDNGLQTSSNARNSIVVSVSAGSAVLRPGD</sequence>
<evidence type="ECO:0000256" key="1">
    <source>
        <dbReference type="SAM" id="MobiDB-lite"/>
    </source>
</evidence>
<dbReference type="Gene3D" id="2.160.20.120">
    <property type="match status" value="1"/>
</dbReference>
<dbReference type="EMBL" id="JBFBMH010000009">
    <property type="protein sequence ID" value="MEW1975013.1"/>
    <property type="molecule type" value="Genomic_DNA"/>
</dbReference>
<dbReference type="Pfam" id="PF13349">
    <property type="entry name" value="DUF4097"/>
    <property type="match status" value="1"/>
</dbReference>
<feature type="region of interest" description="Disordered" evidence="1">
    <location>
        <begin position="1"/>
        <end position="61"/>
    </location>
</feature>
<dbReference type="InterPro" id="IPR025164">
    <property type="entry name" value="Toastrack_DUF4097"/>
</dbReference>
<gene>
    <name evidence="3" type="ORF">AB0301_08060</name>
</gene>
<proteinExistence type="predicted"/>
<keyword evidence="4" id="KW-1185">Reference proteome</keyword>
<comment type="caution">
    <text evidence="3">The sequence shown here is derived from an EMBL/GenBank/DDBJ whole genome shotgun (WGS) entry which is preliminary data.</text>
</comment>
<evidence type="ECO:0000259" key="2">
    <source>
        <dbReference type="Pfam" id="PF13349"/>
    </source>
</evidence>
<feature type="compositionally biased region" description="Polar residues" evidence="1">
    <location>
        <begin position="1"/>
        <end position="10"/>
    </location>
</feature>
<feature type="domain" description="DUF4097" evidence="2">
    <location>
        <begin position="107"/>
        <end position="276"/>
    </location>
</feature>
<dbReference type="Proteomes" id="UP001553715">
    <property type="component" value="Unassembled WGS sequence"/>
</dbReference>
<reference evidence="3 4" key="1">
    <citation type="submission" date="2024-06" db="EMBL/GenBank/DDBJ databases">
        <title>The Natural Products Discovery Center: Release of the First 8490 Sequenced Strains for Exploring Actinobacteria Biosynthetic Diversity.</title>
        <authorList>
            <person name="Kalkreuter E."/>
            <person name="Kautsar S.A."/>
            <person name="Yang D."/>
            <person name="Bader C.D."/>
            <person name="Teijaro C.N."/>
            <person name="Fluegel L."/>
            <person name="Davis C.M."/>
            <person name="Simpson J.R."/>
            <person name="Lauterbach L."/>
            <person name="Steele A.D."/>
            <person name="Gui C."/>
            <person name="Meng S."/>
            <person name="Li G."/>
            <person name="Viehrig K."/>
            <person name="Ye F."/>
            <person name="Su P."/>
            <person name="Kiefer A.F."/>
            <person name="Nichols A."/>
            <person name="Cepeda A.J."/>
            <person name="Yan W."/>
            <person name="Fan B."/>
            <person name="Jiang Y."/>
            <person name="Adhikari A."/>
            <person name="Zheng C.-J."/>
            <person name="Schuster L."/>
            <person name="Cowan T.M."/>
            <person name="Smanski M.J."/>
            <person name="Chevrette M.G."/>
            <person name="De Carvalho L.P.S."/>
            <person name="Shen B."/>
        </authorList>
    </citation>
    <scope>NUCLEOTIDE SEQUENCE [LARGE SCALE GENOMIC DNA]</scope>
    <source>
        <strain evidence="3 4">NPDC077434</strain>
    </source>
</reference>
<evidence type="ECO:0000313" key="4">
    <source>
        <dbReference type="Proteomes" id="UP001553715"/>
    </source>
</evidence>
<dbReference type="RefSeq" id="WP_366232818.1">
    <property type="nucleotide sequence ID" value="NZ_JBFBMH010000009.1"/>
</dbReference>
<name>A0ABV3LGQ4_9MICO</name>
<accession>A0ABV3LGQ4</accession>
<organism evidence="3 4">
    <name type="scientific">Microbacterium profundi</name>
    <dbReference type="NCBI Taxonomy" id="450380"/>
    <lineage>
        <taxon>Bacteria</taxon>
        <taxon>Bacillati</taxon>
        <taxon>Actinomycetota</taxon>
        <taxon>Actinomycetes</taxon>
        <taxon>Micrococcales</taxon>
        <taxon>Microbacteriaceae</taxon>
        <taxon>Microbacterium</taxon>
    </lineage>
</organism>
<evidence type="ECO:0000313" key="3">
    <source>
        <dbReference type="EMBL" id="MEW1975013.1"/>
    </source>
</evidence>